<evidence type="ECO:0000313" key="5">
    <source>
        <dbReference type="EMBL" id="SFS31582.1"/>
    </source>
</evidence>
<sequence>MQLYQFLLYLYFFMEISTENSDFNKTFAPWISITYKMIDGYIADIFLKENIQVTKQQWIILKILYEKQNEIIQNELAFITNRNKASLTRLISVMEKKHLVVRNQSENDARINLICITEKGKELFLKMKPLMLNSIQKIQSGLTQTEINTLIETLLKIQQNIQKQTI</sequence>
<evidence type="ECO:0000259" key="4">
    <source>
        <dbReference type="PROSITE" id="PS50995"/>
    </source>
</evidence>
<dbReference type="InterPro" id="IPR036388">
    <property type="entry name" value="WH-like_DNA-bd_sf"/>
</dbReference>
<dbReference type="Gene3D" id="1.10.10.10">
    <property type="entry name" value="Winged helix-like DNA-binding domain superfamily/Winged helix DNA-binding domain"/>
    <property type="match status" value="1"/>
</dbReference>
<dbReference type="PROSITE" id="PS50995">
    <property type="entry name" value="HTH_MARR_2"/>
    <property type="match status" value="1"/>
</dbReference>
<name>A0A1I6NUE8_9FLAO</name>
<evidence type="ECO:0000256" key="2">
    <source>
        <dbReference type="ARBA" id="ARBA00023125"/>
    </source>
</evidence>
<keyword evidence="2 5" id="KW-0238">DNA-binding</keyword>
<dbReference type="AlphaFoldDB" id="A0A1I6NUE8"/>
<dbReference type="PANTHER" id="PTHR42756:SF1">
    <property type="entry name" value="TRANSCRIPTIONAL REPRESSOR OF EMRAB OPERON"/>
    <property type="match status" value="1"/>
</dbReference>
<keyword evidence="6" id="KW-1185">Reference proteome</keyword>
<dbReference type="EMBL" id="FOZP01000001">
    <property type="protein sequence ID" value="SFS31582.1"/>
    <property type="molecule type" value="Genomic_DNA"/>
</dbReference>
<keyword evidence="3" id="KW-0804">Transcription</keyword>
<dbReference type="PRINTS" id="PR00598">
    <property type="entry name" value="HTHMARR"/>
</dbReference>
<dbReference type="Proteomes" id="UP000199312">
    <property type="component" value="Unassembled WGS sequence"/>
</dbReference>
<feature type="domain" description="HTH marR-type" evidence="4">
    <location>
        <begin position="1"/>
        <end position="159"/>
    </location>
</feature>
<keyword evidence="1" id="KW-0805">Transcription regulation</keyword>
<dbReference type="InterPro" id="IPR036390">
    <property type="entry name" value="WH_DNA-bd_sf"/>
</dbReference>
<dbReference type="SMART" id="SM00347">
    <property type="entry name" value="HTH_MARR"/>
    <property type="match status" value="1"/>
</dbReference>
<dbReference type="InterPro" id="IPR000835">
    <property type="entry name" value="HTH_MarR-typ"/>
</dbReference>
<evidence type="ECO:0000313" key="6">
    <source>
        <dbReference type="Proteomes" id="UP000199312"/>
    </source>
</evidence>
<protein>
    <submittedName>
        <fullName evidence="5">DNA-binding transcriptional regulator, MarR family</fullName>
    </submittedName>
</protein>
<dbReference type="Pfam" id="PF01047">
    <property type="entry name" value="MarR"/>
    <property type="match status" value="1"/>
</dbReference>
<proteinExistence type="predicted"/>
<dbReference type="GO" id="GO:0003700">
    <property type="term" value="F:DNA-binding transcription factor activity"/>
    <property type="evidence" value="ECO:0007669"/>
    <property type="project" value="InterPro"/>
</dbReference>
<dbReference type="STRING" id="593133.SAMN04488006_0586"/>
<gene>
    <name evidence="5" type="ORF">SAMN04488006_0586</name>
</gene>
<dbReference type="PANTHER" id="PTHR42756">
    <property type="entry name" value="TRANSCRIPTIONAL REGULATOR, MARR"/>
    <property type="match status" value="1"/>
</dbReference>
<evidence type="ECO:0000256" key="1">
    <source>
        <dbReference type="ARBA" id="ARBA00023015"/>
    </source>
</evidence>
<accession>A0A1I6NUE8</accession>
<dbReference type="SUPFAM" id="SSF46785">
    <property type="entry name" value="Winged helix' DNA-binding domain"/>
    <property type="match status" value="1"/>
</dbReference>
<dbReference type="OrthoDB" id="996843at2"/>
<dbReference type="GO" id="GO:0003677">
    <property type="term" value="F:DNA binding"/>
    <property type="evidence" value="ECO:0007669"/>
    <property type="project" value="UniProtKB-KW"/>
</dbReference>
<evidence type="ECO:0000256" key="3">
    <source>
        <dbReference type="ARBA" id="ARBA00023163"/>
    </source>
</evidence>
<organism evidence="5 6">
    <name type="scientific">Lutibacter maritimus</name>
    <dbReference type="NCBI Taxonomy" id="593133"/>
    <lineage>
        <taxon>Bacteria</taxon>
        <taxon>Pseudomonadati</taxon>
        <taxon>Bacteroidota</taxon>
        <taxon>Flavobacteriia</taxon>
        <taxon>Flavobacteriales</taxon>
        <taxon>Flavobacteriaceae</taxon>
        <taxon>Lutibacter</taxon>
    </lineage>
</organism>
<reference evidence="6" key="1">
    <citation type="submission" date="2016-10" db="EMBL/GenBank/DDBJ databases">
        <authorList>
            <person name="Varghese N."/>
            <person name="Submissions S."/>
        </authorList>
    </citation>
    <scope>NUCLEOTIDE SEQUENCE [LARGE SCALE GENOMIC DNA]</scope>
    <source>
        <strain evidence="6">DSM 24450</strain>
    </source>
</reference>